<dbReference type="GO" id="GO:0005829">
    <property type="term" value="C:cytosol"/>
    <property type="evidence" value="ECO:0007669"/>
    <property type="project" value="TreeGrafter"/>
</dbReference>
<dbReference type="InterPro" id="IPR002306">
    <property type="entry name" value="Trp-tRNA-ligase"/>
</dbReference>
<dbReference type="PANTHER" id="PTHR43766:SF1">
    <property type="entry name" value="TRYPTOPHAN--TRNA LIGASE, MITOCHONDRIAL"/>
    <property type="match status" value="1"/>
</dbReference>
<evidence type="ECO:0000313" key="11">
    <source>
        <dbReference type="Proteomes" id="UP000640489"/>
    </source>
</evidence>
<evidence type="ECO:0000256" key="7">
    <source>
        <dbReference type="ARBA" id="ARBA00023146"/>
    </source>
</evidence>
<dbReference type="Proteomes" id="UP000640489">
    <property type="component" value="Unassembled WGS sequence"/>
</dbReference>
<dbReference type="Pfam" id="PF00579">
    <property type="entry name" value="tRNA-synt_1b"/>
    <property type="match status" value="1"/>
</dbReference>
<evidence type="ECO:0000256" key="6">
    <source>
        <dbReference type="ARBA" id="ARBA00022917"/>
    </source>
</evidence>
<dbReference type="GO" id="GO:0006436">
    <property type="term" value="P:tryptophanyl-tRNA aminoacylation"/>
    <property type="evidence" value="ECO:0007669"/>
    <property type="project" value="UniProtKB-UniRule"/>
</dbReference>
<evidence type="ECO:0000256" key="2">
    <source>
        <dbReference type="ARBA" id="ARBA00013161"/>
    </source>
</evidence>
<dbReference type="PRINTS" id="PR01039">
    <property type="entry name" value="TRNASYNTHTRP"/>
</dbReference>
<evidence type="ECO:0000256" key="5">
    <source>
        <dbReference type="ARBA" id="ARBA00022840"/>
    </source>
</evidence>
<dbReference type="NCBIfam" id="TIGR00233">
    <property type="entry name" value="trpS"/>
    <property type="match status" value="1"/>
</dbReference>
<keyword evidence="4 9" id="KW-0547">Nucleotide-binding</keyword>
<dbReference type="GO" id="GO:0005524">
    <property type="term" value="F:ATP binding"/>
    <property type="evidence" value="ECO:0007669"/>
    <property type="project" value="UniProtKB-KW"/>
</dbReference>
<keyword evidence="5 9" id="KW-0067">ATP-binding</keyword>
<dbReference type="Gene3D" id="3.40.50.620">
    <property type="entry name" value="HUPs"/>
    <property type="match status" value="1"/>
</dbReference>
<dbReference type="Gene3D" id="1.10.240.10">
    <property type="entry name" value="Tyrosyl-Transfer RNA Synthetase"/>
    <property type="match status" value="1"/>
</dbReference>
<organism evidence="10 11">
    <name type="scientific">Nocardioides islandensis</name>
    <dbReference type="NCBI Taxonomy" id="433663"/>
    <lineage>
        <taxon>Bacteria</taxon>
        <taxon>Bacillati</taxon>
        <taxon>Actinomycetota</taxon>
        <taxon>Actinomycetes</taxon>
        <taxon>Propionibacteriales</taxon>
        <taxon>Nocardioidaceae</taxon>
        <taxon>Nocardioides</taxon>
    </lineage>
</organism>
<dbReference type="CDD" id="cd00806">
    <property type="entry name" value="TrpRS_core"/>
    <property type="match status" value="1"/>
</dbReference>
<keyword evidence="3 9" id="KW-0436">Ligase</keyword>
<keyword evidence="7 9" id="KW-0030">Aminoacyl-tRNA synthetase</keyword>
<proteinExistence type="inferred from homology"/>
<evidence type="ECO:0000313" key="10">
    <source>
        <dbReference type="EMBL" id="MBF4762496.1"/>
    </source>
</evidence>
<comment type="caution">
    <text evidence="10">The sequence shown here is derived from an EMBL/GenBank/DDBJ whole genome shotgun (WGS) entry which is preliminary data.</text>
</comment>
<reference evidence="10" key="1">
    <citation type="submission" date="2020-11" db="EMBL/GenBank/DDBJ databases">
        <title>Nocardioides sp. nov., isolated from Soil of Cynanchum wilfordii Hemsley rhizosphere.</title>
        <authorList>
            <person name="Lee J.-S."/>
            <person name="Suh M.K."/>
            <person name="Kim J.-S."/>
        </authorList>
    </citation>
    <scope>NUCLEOTIDE SEQUENCE</scope>
    <source>
        <strain evidence="10">KCTC 19275</strain>
    </source>
</reference>
<dbReference type="EC" id="6.1.1.2" evidence="2 8"/>
<keyword evidence="11" id="KW-1185">Reference proteome</keyword>
<comment type="similarity">
    <text evidence="1 9">Belongs to the class-I aminoacyl-tRNA synthetase family.</text>
</comment>
<accession>A0A930VBF3</accession>
<evidence type="ECO:0000256" key="9">
    <source>
        <dbReference type="RuleBase" id="RU363036"/>
    </source>
</evidence>
<evidence type="ECO:0000256" key="1">
    <source>
        <dbReference type="ARBA" id="ARBA00005594"/>
    </source>
</evidence>
<gene>
    <name evidence="10" type="primary">trpS</name>
    <name evidence="10" type="ORF">ISU07_05115</name>
</gene>
<dbReference type="InterPro" id="IPR014729">
    <property type="entry name" value="Rossmann-like_a/b/a_fold"/>
</dbReference>
<keyword evidence="6 9" id="KW-0648">Protein biosynthesis</keyword>
<dbReference type="PANTHER" id="PTHR43766">
    <property type="entry name" value="TRYPTOPHAN--TRNA LIGASE, MITOCHONDRIAL"/>
    <property type="match status" value="1"/>
</dbReference>
<sequence length="324" mass="34479">MNRNLSLITPSGRLTLGNFLGAFRGMVASVQAGEDCFYGVSDLHAMTTAHDPRVLRDTIAEVTTLFLAVGLDPARAVLFRQSQVAAHRELAYLLECTAYTGELGRMIQYKEKGRDNPSTRASVYTYPVLMAADILLYRPTRVPVGDDQRQHVELTRDLAVRFNNAYGPVFTVPEVATPSAGARVMDLQDPTRKMSKSAAPGADTGVIRLLDPPDVIRRKVARAVTDSDTGPGAVRSSSDKPGVSNLLDILAACGGTSSGITTYGALKAAVTDAVVAELEPVQKRYADLAADPAYVTAVFAAGAERCREVTAPVLAAAEAAIGLR</sequence>
<dbReference type="SUPFAM" id="SSF52374">
    <property type="entry name" value="Nucleotidylyl transferase"/>
    <property type="match status" value="1"/>
</dbReference>
<evidence type="ECO:0000256" key="3">
    <source>
        <dbReference type="ARBA" id="ARBA00022598"/>
    </source>
</evidence>
<dbReference type="InterPro" id="IPR050203">
    <property type="entry name" value="Trp-tRNA_synthetase"/>
</dbReference>
<evidence type="ECO:0000256" key="8">
    <source>
        <dbReference type="NCBIfam" id="TIGR00233"/>
    </source>
</evidence>
<name>A0A930VBF3_9ACTN</name>
<dbReference type="InterPro" id="IPR002305">
    <property type="entry name" value="aa-tRNA-synth_Ic"/>
</dbReference>
<dbReference type="AlphaFoldDB" id="A0A930VBF3"/>
<dbReference type="RefSeq" id="WP_194705601.1">
    <property type="nucleotide sequence ID" value="NZ_JADKPN010000001.1"/>
</dbReference>
<protein>
    <recommendedName>
        <fullName evidence="2 8">Tryptophan--tRNA ligase</fullName>
        <ecNumber evidence="2 8">6.1.1.2</ecNumber>
    </recommendedName>
</protein>
<dbReference type="GO" id="GO:0004830">
    <property type="term" value="F:tryptophan-tRNA ligase activity"/>
    <property type="evidence" value="ECO:0007669"/>
    <property type="project" value="UniProtKB-UniRule"/>
</dbReference>
<dbReference type="EMBL" id="JADKPN010000001">
    <property type="protein sequence ID" value="MBF4762496.1"/>
    <property type="molecule type" value="Genomic_DNA"/>
</dbReference>
<evidence type="ECO:0000256" key="4">
    <source>
        <dbReference type="ARBA" id="ARBA00022741"/>
    </source>
</evidence>